<dbReference type="PANTHER" id="PTHR12697">
    <property type="entry name" value="PBS LYASE HEAT-LIKE PROTEIN"/>
    <property type="match status" value="1"/>
</dbReference>
<protein>
    <submittedName>
        <fullName evidence="1">FOG: HEAT repeat</fullName>
    </submittedName>
</protein>
<dbReference type="OrthoDB" id="163101at2"/>
<dbReference type="RefSeq" id="WP_088570683.1">
    <property type="nucleotide sequence ID" value="NZ_FYEK01000020.1"/>
</dbReference>
<dbReference type="Proteomes" id="UP000197025">
    <property type="component" value="Unassembled WGS sequence"/>
</dbReference>
<dbReference type="InterPro" id="IPR016024">
    <property type="entry name" value="ARM-type_fold"/>
</dbReference>
<dbReference type="GO" id="GO:0016491">
    <property type="term" value="F:oxidoreductase activity"/>
    <property type="evidence" value="ECO:0007669"/>
    <property type="project" value="TreeGrafter"/>
</dbReference>
<dbReference type="Pfam" id="PF13646">
    <property type="entry name" value="HEAT_2"/>
    <property type="match status" value="1"/>
</dbReference>
<dbReference type="AlphaFoldDB" id="A0A212QR00"/>
<evidence type="ECO:0000313" key="1">
    <source>
        <dbReference type="EMBL" id="SNB61920.1"/>
    </source>
</evidence>
<proteinExistence type="predicted"/>
<dbReference type="Gene3D" id="1.25.10.10">
    <property type="entry name" value="Leucine-rich Repeat Variant"/>
    <property type="match status" value="1"/>
</dbReference>
<dbReference type="InterPro" id="IPR004155">
    <property type="entry name" value="PBS_lyase_HEAT"/>
</dbReference>
<dbReference type="InParanoid" id="A0A212QR00"/>
<reference evidence="2" key="1">
    <citation type="submission" date="2017-06" db="EMBL/GenBank/DDBJ databases">
        <authorList>
            <person name="Varghese N."/>
            <person name="Submissions S."/>
        </authorList>
    </citation>
    <scope>NUCLEOTIDE SEQUENCE [LARGE SCALE GENOMIC DNA]</scope>
    <source>
        <strain evidence="2">JAD2</strain>
    </source>
</reference>
<accession>A0A212QR00</accession>
<sequence length="166" mass="18028">MERITRFCPECWAELPAGEQAVCPACGASLTEERDFFEKLLRALWHPERTRAATAAAVLGQLGDPRAVPPLIEAALRARDFGVQEAAVRSLGRLRDPRAIPALALLLRMESPLPVRLAAVKALAAFDDPRAREALRGALNDPSGVVRQAAREAWKAGSRLVSQEEG</sequence>
<evidence type="ECO:0000313" key="2">
    <source>
        <dbReference type="Proteomes" id="UP000197025"/>
    </source>
</evidence>
<dbReference type="InterPro" id="IPR011989">
    <property type="entry name" value="ARM-like"/>
</dbReference>
<keyword evidence="2" id="KW-1185">Reference proteome</keyword>
<dbReference type="SUPFAM" id="SSF48371">
    <property type="entry name" value="ARM repeat"/>
    <property type="match status" value="1"/>
</dbReference>
<organism evidence="1 2">
    <name type="scientific">Thermoflexus hugenholtzii JAD2</name>
    <dbReference type="NCBI Taxonomy" id="877466"/>
    <lineage>
        <taxon>Bacteria</taxon>
        <taxon>Bacillati</taxon>
        <taxon>Chloroflexota</taxon>
        <taxon>Thermoflexia</taxon>
        <taxon>Thermoflexales</taxon>
        <taxon>Thermoflexaceae</taxon>
        <taxon>Thermoflexus</taxon>
    </lineage>
</organism>
<dbReference type="Pfam" id="PF03130">
    <property type="entry name" value="HEAT_PBS"/>
    <property type="match status" value="1"/>
</dbReference>
<gene>
    <name evidence="1" type="ORF">SAMN02746019_00027650</name>
</gene>
<name>A0A212QR00_9CHLR</name>
<dbReference type="EMBL" id="FYEK01000020">
    <property type="protein sequence ID" value="SNB61920.1"/>
    <property type="molecule type" value="Genomic_DNA"/>
</dbReference>
<dbReference type="PANTHER" id="PTHR12697:SF5">
    <property type="entry name" value="DEOXYHYPUSINE HYDROXYLASE"/>
    <property type="match status" value="1"/>
</dbReference>
<dbReference type="SMART" id="SM00567">
    <property type="entry name" value="EZ_HEAT"/>
    <property type="match status" value="3"/>
</dbReference>